<evidence type="ECO:0000313" key="2">
    <source>
        <dbReference type="EMBL" id="KAK2107774.1"/>
    </source>
</evidence>
<dbReference type="Proteomes" id="UP001266305">
    <property type="component" value="Unassembled WGS sequence"/>
</dbReference>
<feature type="region of interest" description="Disordered" evidence="1">
    <location>
        <begin position="261"/>
        <end position="281"/>
    </location>
</feature>
<dbReference type="EMBL" id="JASSZA010000006">
    <property type="protein sequence ID" value="KAK2107774.1"/>
    <property type="molecule type" value="Genomic_DNA"/>
</dbReference>
<feature type="region of interest" description="Disordered" evidence="1">
    <location>
        <begin position="125"/>
        <end position="169"/>
    </location>
</feature>
<name>A0ABQ9VEH1_SAGOE</name>
<feature type="region of interest" description="Disordered" evidence="1">
    <location>
        <begin position="426"/>
        <end position="449"/>
    </location>
</feature>
<protein>
    <submittedName>
        <fullName evidence="2">Uncharacterized protein</fullName>
    </submittedName>
</protein>
<gene>
    <name evidence="2" type="ORF">P7K49_012939</name>
</gene>
<feature type="region of interest" description="Disordered" evidence="1">
    <location>
        <begin position="317"/>
        <end position="337"/>
    </location>
</feature>
<feature type="region of interest" description="Disordered" evidence="1">
    <location>
        <begin position="536"/>
        <end position="558"/>
    </location>
</feature>
<organism evidence="2 3">
    <name type="scientific">Saguinus oedipus</name>
    <name type="common">Cotton-top tamarin</name>
    <name type="synonym">Oedipomidas oedipus</name>
    <dbReference type="NCBI Taxonomy" id="9490"/>
    <lineage>
        <taxon>Eukaryota</taxon>
        <taxon>Metazoa</taxon>
        <taxon>Chordata</taxon>
        <taxon>Craniata</taxon>
        <taxon>Vertebrata</taxon>
        <taxon>Euteleostomi</taxon>
        <taxon>Mammalia</taxon>
        <taxon>Eutheria</taxon>
        <taxon>Euarchontoglires</taxon>
        <taxon>Primates</taxon>
        <taxon>Haplorrhini</taxon>
        <taxon>Platyrrhini</taxon>
        <taxon>Cebidae</taxon>
        <taxon>Callitrichinae</taxon>
        <taxon>Saguinus</taxon>
    </lineage>
</organism>
<feature type="region of interest" description="Disordered" evidence="1">
    <location>
        <begin position="374"/>
        <end position="393"/>
    </location>
</feature>
<proteinExistence type="predicted"/>
<sequence length="607" mass="65862">MARTRTQLGRTLEAATGHQWPAQERSWEGLWRRPRGINGPHKNAAGKDSGGGHGASMARTRTQLGRTLEAATGHQWPAQERSWEGLWRRPRGINGPHKNAAGKDSGGGHGASMARTRTQLGRTLEAATGHQWPAQERSWEGLWRRPRGINGPHKNAAGKDSGGGHGASMARTRTQLGRTLEAATGHQWPAQERSWEGLWRRPRGINGPHKNAAGKDSGGGHGASMARTRTQLGRTLEAATGHQWPAQERSWEGLWRRPRGINGPHKNTAGKDSGGGHGASMARTRTQLGRTLEAATGHQWPAQERSWEGLWRRPRGINGPHKNTAGKDSGGGHGASMARTRTQLGRTLEAATGHQWPAQERSWEGLWRRPQGINGPHKNAAGKDSGGGHGASMARTRTQLGRTLEAATGHQWPAQEHSWEGLWRRPQRINGPHKNAAGKDSGGGHGASMARTRTQLGRTLEAATGHQWPAQERSWEGLWRRPQGINGPHKNAAGKDSGGGHRASMARTRTQLGRTLEAATGHQWPAQERSWEGLWRRPRGINGPHKNTAGKDSGGGHRASMARTLTAARCKPGLSQAHQIVDLGERSSDPLCKELGTWDRCKGGRRA</sequence>
<feature type="region of interest" description="Disordered" evidence="1">
    <location>
        <begin position="462"/>
        <end position="505"/>
    </location>
</feature>
<accession>A0ABQ9VEH1</accession>
<feature type="region of interest" description="Disordered" evidence="1">
    <location>
        <begin position="69"/>
        <end position="113"/>
    </location>
</feature>
<reference evidence="2 3" key="1">
    <citation type="submission" date="2023-05" db="EMBL/GenBank/DDBJ databases">
        <title>B98-5 Cell Line De Novo Hybrid Assembly: An Optical Mapping Approach.</title>
        <authorList>
            <person name="Kananen K."/>
            <person name="Auerbach J.A."/>
            <person name="Kautto E."/>
            <person name="Blachly J.S."/>
        </authorList>
    </citation>
    <scope>NUCLEOTIDE SEQUENCE [LARGE SCALE GENOMIC DNA]</scope>
    <source>
        <strain evidence="2">B95-8</strain>
        <tissue evidence="2">Cell line</tissue>
    </source>
</reference>
<feature type="region of interest" description="Disordered" evidence="1">
    <location>
        <begin position="205"/>
        <end position="225"/>
    </location>
</feature>
<keyword evidence="3" id="KW-1185">Reference proteome</keyword>
<evidence type="ECO:0000256" key="1">
    <source>
        <dbReference type="SAM" id="MobiDB-lite"/>
    </source>
</evidence>
<evidence type="ECO:0000313" key="3">
    <source>
        <dbReference type="Proteomes" id="UP001266305"/>
    </source>
</evidence>
<comment type="caution">
    <text evidence="2">The sequence shown here is derived from an EMBL/GenBank/DDBJ whole genome shotgun (WGS) entry which is preliminary data.</text>
</comment>
<feature type="region of interest" description="Disordered" evidence="1">
    <location>
        <begin position="1"/>
        <end position="57"/>
    </location>
</feature>